<gene>
    <name evidence="2" type="ORF">WG78_20180</name>
</gene>
<comment type="caution">
    <text evidence="2">The sequence shown here is derived from an EMBL/GenBank/DDBJ whole genome shotgun (WGS) entry which is preliminary data.</text>
</comment>
<organism evidence="2 3">
    <name type="scientific">Amantichitinum ursilacus</name>
    <dbReference type="NCBI Taxonomy" id="857265"/>
    <lineage>
        <taxon>Bacteria</taxon>
        <taxon>Pseudomonadati</taxon>
        <taxon>Pseudomonadota</taxon>
        <taxon>Betaproteobacteria</taxon>
        <taxon>Neisseriales</taxon>
        <taxon>Chitinibacteraceae</taxon>
        <taxon>Amantichitinum</taxon>
    </lineage>
</organism>
<dbReference type="Proteomes" id="UP000037939">
    <property type="component" value="Unassembled WGS sequence"/>
</dbReference>
<name>A0A0N0GL84_9NEIS</name>
<dbReference type="OrthoDB" id="118677at2"/>
<dbReference type="PANTHER" id="PTHR38593:SF1">
    <property type="entry name" value="BLR2558 PROTEIN"/>
    <property type="match status" value="1"/>
</dbReference>
<sequence length="179" mass="19897">METNQTSLNDLVSSSALSGMPGVFGHDPARMGTRLSESDLMFLYKAAHAGAAEVALGELAQSHATRPEVQQFAEQMVREHRKNNEALQRLARDKGVELELAPDTEDGQLLDRLRHLDAAEFDDEYLQHAGVYAHSVVERLFNQEASNGTDADLRRFAEQTLPVIRHHLDMAQQLTHPSA</sequence>
<dbReference type="EMBL" id="LAQT01000036">
    <property type="protein sequence ID" value="KPC49677.1"/>
    <property type="molecule type" value="Genomic_DNA"/>
</dbReference>
<feature type="domain" description="DUF4142" evidence="1">
    <location>
        <begin position="38"/>
        <end position="174"/>
    </location>
</feature>
<proteinExistence type="predicted"/>
<dbReference type="Pfam" id="PF13628">
    <property type="entry name" value="DUF4142"/>
    <property type="match status" value="1"/>
</dbReference>
<dbReference type="PANTHER" id="PTHR38593">
    <property type="entry name" value="BLR2558 PROTEIN"/>
    <property type="match status" value="1"/>
</dbReference>
<reference evidence="2 3" key="1">
    <citation type="submission" date="2015-07" db="EMBL/GenBank/DDBJ databases">
        <title>Draft genome sequence of the Amantichitinum ursilacus IGB-41, a new chitin-degrading bacterium.</title>
        <authorList>
            <person name="Kirstahler P."/>
            <person name="Guenther M."/>
            <person name="Grumaz C."/>
            <person name="Rupp S."/>
            <person name="Zibek S."/>
            <person name="Sohn K."/>
        </authorList>
    </citation>
    <scope>NUCLEOTIDE SEQUENCE [LARGE SCALE GENOMIC DNA]</scope>
    <source>
        <strain evidence="2 3">IGB-41</strain>
    </source>
</reference>
<dbReference type="Gene3D" id="1.20.1260.10">
    <property type="match status" value="1"/>
</dbReference>
<evidence type="ECO:0000259" key="1">
    <source>
        <dbReference type="Pfam" id="PF13628"/>
    </source>
</evidence>
<dbReference type="AlphaFoldDB" id="A0A0N0GL84"/>
<dbReference type="STRING" id="857265.WG78_20180"/>
<keyword evidence="3" id="KW-1185">Reference proteome</keyword>
<dbReference type="InterPro" id="IPR012347">
    <property type="entry name" value="Ferritin-like"/>
</dbReference>
<protein>
    <recommendedName>
        <fullName evidence="1">DUF4142 domain-containing protein</fullName>
    </recommendedName>
</protein>
<accession>A0A0N0GL84</accession>
<evidence type="ECO:0000313" key="2">
    <source>
        <dbReference type="EMBL" id="KPC49677.1"/>
    </source>
</evidence>
<dbReference type="InterPro" id="IPR025419">
    <property type="entry name" value="DUF4142"/>
</dbReference>
<dbReference type="RefSeq" id="WP_053939601.1">
    <property type="nucleotide sequence ID" value="NZ_LAQT01000036.1"/>
</dbReference>
<evidence type="ECO:0000313" key="3">
    <source>
        <dbReference type="Proteomes" id="UP000037939"/>
    </source>
</evidence>